<evidence type="ECO:0000256" key="1">
    <source>
        <dbReference type="SAM" id="Phobius"/>
    </source>
</evidence>
<keyword evidence="3" id="KW-1185">Reference proteome</keyword>
<feature type="transmembrane region" description="Helical" evidence="1">
    <location>
        <begin position="83"/>
        <end position="102"/>
    </location>
</feature>
<dbReference type="AlphaFoldDB" id="A0A438LWN9"/>
<keyword evidence="1" id="KW-1133">Transmembrane helix</keyword>
<keyword evidence="1" id="KW-0472">Membrane</keyword>
<feature type="transmembrane region" description="Helical" evidence="1">
    <location>
        <begin position="31"/>
        <end position="52"/>
    </location>
</feature>
<dbReference type="Proteomes" id="UP000284824">
    <property type="component" value="Unassembled WGS sequence"/>
</dbReference>
<sequence>MLLQSAIALVGLAVKIGLIVSGYTVDREMSVLPPLSIFVLASGFLPAILSFVVTRRIRWGAGVVIGVEVIVSAYSLLVSLNRLNVFLMVNLVIAVLVVILLVRRSGGDVTRIPAG</sequence>
<keyword evidence="1" id="KW-0812">Transmembrane</keyword>
<proteinExistence type="predicted"/>
<organism evidence="2 3">
    <name type="scientific">Nonomuraea polychroma</name>
    <dbReference type="NCBI Taxonomy" id="46176"/>
    <lineage>
        <taxon>Bacteria</taxon>
        <taxon>Bacillati</taxon>
        <taxon>Actinomycetota</taxon>
        <taxon>Actinomycetes</taxon>
        <taxon>Streptosporangiales</taxon>
        <taxon>Streptosporangiaceae</taxon>
        <taxon>Nonomuraea</taxon>
    </lineage>
</organism>
<protein>
    <submittedName>
        <fullName evidence="2">Uncharacterized protein</fullName>
    </submittedName>
</protein>
<evidence type="ECO:0000313" key="2">
    <source>
        <dbReference type="EMBL" id="RVX37920.1"/>
    </source>
</evidence>
<accession>A0A438LWN9</accession>
<name>A0A438LWN9_9ACTN</name>
<feature type="transmembrane region" description="Helical" evidence="1">
    <location>
        <begin position="59"/>
        <end position="77"/>
    </location>
</feature>
<feature type="transmembrane region" description="Helical" evidence="1">
    <location>
        <begin position="7"/>
        <end position="25"/>
    </location>
</feature>
<gene>
    <name evidence="2" type="ORF">EDD27_0209</name>
</gene>
<reference evidence="2 3" key="1">
    <citation type="submission" date="2019-01" db="EMBL/GenBank/DDBJ databases">
        <title>Sequencing the genomes of 1000 actinobacteria strains.</title>
        <authorList>
            <person name="Klenk H.-P."/>
        </authorList>
    </citation>
    <scope>NUCLEOTIDE SEQUENCE [LARGE SCALE GENOMIC DNA]</scope>
    <source>
        <strain evidence="2 3">DSM 43925</strain>
    </source>
</reference>
<dbReference type="EMBL" id="SAUN01000001">
    <property type="protein sequence ID" value="RVX37920.1"/>
    <property type="molecule type" value="Genomic_DNA"/>
</dbReference>
<comment type="caution">
    <text evidence="2">The sequence shown here is derived from an EMBL/GenBank/DDBJ whole genome shotgun (WGS) entry which is preliminary data.</text>
</comment>
<evidence type="ECO:0000313" key="3">
    <source>
        <dbReference type="Proteomes" id="UP000284824"/>
    </source>
</evidence>